<dbReference type="EMBL" id="CP122537">
    <property type="protein sequence ID" value="WGH78243.1"/>
    <property type="molecule type" value="Genomic_DNA"/>
</dbReference>
<reference evidence="2 3" key="1">
    <citation type="submission" date="2023-04" db="EMBL/GenBank/DDBJ databases">
        <title>Jannaschia ovalis sp. nov., a marine bacterium isolated from sea tidal flat.</title>
        <authorList>
            <person name="Kwon D.Y."/>
            <person name="Kim J.-J."/>
        </authorList>
    </citation>
    <scope>NUCLEOTIDE SEQUENCE [LARGE SCALE GENOMIC DNA]</scope>
    <source>
        <strain evidence="2 3">GRR-S6-38</strain>
    </source>
</reference>
<accession>A0ABY8LCW2</accession>
<feature type="signal peptide" evidence="1">
    <location>
        <begin position="1"/>
        <end position="22"/>
    </location>
</feature>
<sequence>MFRPLIVTGLAFAAMLAQPAAAQLSQIDRATISAIENTLSNRLPAKALDLCEIPQSKWDAVLGELMMGDWVMTNGVGTATEGSMQYDLTDEEITQIEVFRQSGQGIVITGAPLPETVPLQFYKGELWPFTVDGAVQFPGHEILYDTANTMPLDCAAGNLPRLRAQGPINLPEGVGDFDLYLYILSEQEAYGAHTMDLVAPNGQTISIARFVSFVRQ</sequence>
<dbReference type="Proteomes" id="UP001243420">
    <property type="component" value="Chromosome"/>
</dbReference>
<evidence type="ECO:0000256" key="1">
    <source>
        <dbReference type="SAM" id="SignalP"/>
    </source>
</evidence>
<name>A0ABY8LCW2_9RHOB</name>
<proteinExistence type="predicted"/>
<organism evidence="2 3">
    <name type="scientific">Jannaschia ovalis</name>
    <dbReference type="NCBI Taxonomy" id="3038773"/>
    <lineage>
        <taxon>Bacteria</taxon>
        <taxon>Pseudomonadati</taxon>
        <taxon>Pseudomonadota</taxon>
        <taxon>Alphaproteobacteria</taxon>
        <taxon>Rhodobacterales</taxon>
        <taxon>Roseobacteraceae</taxon>
        <taxon>Jannaschia</taxon>
    </lineage>
</organism>
<keyword evidence="1" id="KW-0732">Signal</keyword>
<feature type="chain" id="PRO_5045662451" evidence="1">
    <location>
        <begin position="23"/>
        <end position="216"/>
    </location>
</feature>
<gene>
    <name evidence="2" type="ORF">P8627_14590</name>
</gene>
<evidence type="ECO:0000313" key="3">
    <source>
        <dbReference type="Proteomes" id="UP001243420"/>
    </source>
</evidence>
<evidence type="ECO:0000313" key="2">
    <source>
        <dbReference type="EMBL" id="WGH78243.1"/>
    </source>
</evidence>
<protein>
    <submittedName>
        <fullName evidence="2">Uncharacterized protein</fullName>
    </submittedName>
</protein>
<keyword evidence="3" id="KW-1185">Reference proteome</keyword>
<dbReference type="RefSeq" id="WP_279964985.1">
    <property type="nucleotide sequence ID" value="NZ_CP122537.1"/>
</dbReference>